<reference evidence="1 2" key="1">
    <citation type="submission" date="2024-10" db="EMBL/GenBank/DDBJ databases">
        <title>The Natural Products Discovery Center: Release of the First 8490 Sequenced Strains for Exploring Actinobacteria Biosynthetic Diversity.</title>
        <authorList>
            <person name="Kalkreuter E."/>
            <person name="Kautsar S.A."/>
            <person name="Yang D."/>
            <person name="Bader C.D."/>
            <person name="Teijaro C.N."/>
            <person name="Fluegel L."/>
            <person name="Davis C.M."/>
            <person name="Simpson J.R."/>
            <person name="Lauterbach L."/>
            <person name="Steele A.D."/>
            <person name="Gui C."/>
            <person name="Meng S."/>
            <person name="Li G."/>
            <person name="Viehrig K."/>
            <person name="Ye F."/>
            <person name="Su P."/>
            <person name="Kiefer A.F."/>
            <person name="Nichols A."/>
            <person name="Cepeda A.J."/>
            <person name="Yan W."/>
            <person name="Fan B."/>
            <person name="Jiang Y."/>
            <person name="Adhikari A."/>
            <person name="Zheng C.-J."/>
            <person name="Schuster L."/>
            <person name="Cowan T.M."/>
            <person name="Smanski M.J."/>
            <person name="Chevrette M.G."/>
            <person name="De Carvalho L.P.S."/>
            <person name="Shen B."/>
        </authorList>
    </citation>
    <scope>NUCLEOTIDE SEQUENCE [LARGE SCALE GENOMIC DNA]</scope>
    <source>
        <strain evidence="1 2">NPDC001390</strain>
    </source>
</reference>
<name>A0ABW6UD50_9ACTN</name>
<protein>
    <submittedName>
        <fullName evidence="1">Uncharacterized protein</fullName>
    </submittedName>
</protein>
<gene>
    <name evidence="1" type="ORF">ACFY1D_07495</name>
</gene>
<comment type="caution">
    <text evidence="1">The sequence shown here is derived from an EMBL/GenBank/DDBJ whole genome shotgun (WGS) entry which is preliminary data.</text>
</comment>
<evidence type="ECO:0000313" key="1">
    <source>
        <dbReference type="EMBL" id="MFF4521287.1"/>
    </source>
</evidence>
<keyword evidence="2" id="KW-1185">Reference proteome</keyword>
<dbReference type="RefSeq" id="WP_351085225.1">
    <property type="nucleotide sequence ID" value="NZ_JBEOZG010000030.1"/>
</dbReference>
<proteinExistence type="predicted"/>
<accession>A0ABW6UD50</accession>
<sequence>MTPAQQLSAHGLIDDVAVTAFSHRAEPLIAAYFTTNRAPHRLAGGRTAHLRHPPPTSRW</sequence>
<organism evidence="1 2">
    <name type="scientific">Streptomyces bluensis</name>
    <dbReference type="NCBI Taxonomy" id="33897"/>
    <lineage>
        <taxon>Bacteria</taxon>
        <taxon>Bacillati</taxon>
        <taxon>Actinomycetota</taxon>
        <taxon>Actinomycetes</taxon>
        <taxon>Kitasatosporales</taxon>
        <taxon>Streptomycetaceae</taxon>
        <taxon>Streptomyces</taxon>
    </lineage>
</organism>
<dbReference type="EMBL" id="JBIAWJ010000003">
    <property type="protein sequence ID" value="MFF4521287.1"/>
    <property type="molecule type" value="Genomic_DNA"/>
</dbReference>
<evidence type="ECO:0000313" key="2">
    <source>
        <dbReference type="Proteomes" id="UP001602058"/>
    </source>
</evidence>
<dbReference type="Proteomes" id="UP001602058">
    <property type="component" value="Unassembled WGS sequence"/>
</dbReference>